<evidence type="ECO:0000313" key="3">
    <source>
        <dbReference type="WBParaSite" id="nRc.2.0.1.t06075-RA"/>
    </source>
</evidence>
<dbReference type="AlphaFoldDB" id="A0A915HWA3"/>
<dbReference type="Proteomes" id="UP000887565">
    <property type="component" value="Unplaced"/>
</dbReference>
<dbReference type="WBParaSite" id="nRc.2.0.1.t06075-RA">
    <property type="protein sequence ID" value="nRc.2.0.1.t06075-RA"/>
    <property type="gene ID" value="nRc.2.0.1.g06075"/>
</dbReference>
<feature type="compositionally biased region" description="Basic and acidic residues" evidence="1">
    <location>
        <begin position="44"/>
        <end position="68"/>
    </location>
</feature>
<sequence>MQSRERKETDSQSRERPSRSTARKESDDYDSRKYRHGKYASNEQPRKFHRDRDYRREHPSDSKDRQKRIEWASALKRDQLCKDSLRRLTQNK</sequence>
<keyword evidence="2" id="KW-1185">Reference proteome</keyword>
<proteinExistence type="predicted"/>
<feature type="region of interest" description="Disordered" evidence="1">
    <location>
        <begin position="1"/>
        <end position="68"/>
    </location>
</feature>
<evidence type="ECO:0000313" key="2">
    <source>
        <dbReference type="Proteomes" id="UP000887565"/>
    </source>
</evidence>
<name>A0A915HWA3_ROMCU</name>
<evidence type="ECO:0000256" key="1">
    <source>
        <dbReference type="SAM" id="MobiDB-lite"/>
    </source>
</evidence>
<reference evidence="3" key="1">
    <citation type="submission" date="2022-11" db="UniProtKB">
        <authorList>
            <consortium name="WormBaseParasite"/>
        </authorList>
    </citation>
    <scope>IDENTIFICATION</scope>
</reference>
<accession>A0A915HWA3</accession>
<feature type="compositionally biased region" description="Basic and acidic residues" evidence="1">
    <location>
        <begin position="1"/>
        <end position="32"/>
    </location>
</feature>
<organism evidence="2 3">
    <name type="scientific">Romanomermis culicivorax</name>
    <name type="common">Nematode worm</name>
    <dbReference type="NCBI Taxonomy" id="13658"/>
    <lineage>
        <taxon>Eukaryota</taxon>
        <taxon>Metazoa</taxon>
        <taxon>Ecdysozoa</taxon>
        <taxon>Nematoda</taxon>
        <taxon>Enoplea</taxon>
        <taxon>Dorylaimia</taxon>
        <taxon>Mermithida</taxon>
        <taxon>Mermithoidea</taxon>
        <taxon>Mermithidae</taxon>
        <taxon>Romanomermis</taxon>
    </lineage>
</organism>
<protein>
    <submittedName>
        <fullName evidence="3">Uncharacterized protein</fullName>
    </submittedName>
</protein>